<feature type="domain" description="Band 7" evidence="5">
    <location>
        <begin position="6"/>
        <end position="109"/>
    </location>
</feature>
<evidence type="ECO:0000256" key="3">
    <source>
        <dbReference type="ARBA" id="ARBA00023136"/>
    </source>
</evidence>
<dbReference type="InterPro" id="IPR001107">
    <property type="entry name" value="Band_7"/>
</dbReference>
<dbReference type="Gene3D" id="3.30.479.30">
    <property type="entry name" value="Band 7 domain"/>
    <property type="match status" value="1"/>
</dbReference>
<dbReference type="SUPFAM" id="SSF117892">
    <property type="entry name" value="Band 7/SPFH domain"/>
    <property type="match status" value="1"/>
</dbReference>
<accession>A0A6A3CJZ0</accession>
<evidence type="ECO:0000313" key="6">
    <source>
        <dbReference type="EMBL" id="KAE8729680.1"/>
    </source>
</evidence>
<keyword evidence="7" id="KW-1185">Reference proteome</keyword>
<keyword evidence="3 4" id="KW-0472">Membrane</keyword>
<dbReference type="AlphaFoldDB" id="A0A6A3CJZ0"/>
<comment type="subcellular location">
    <subcellularLocation>
        <location evidence="4">Cell membrane</location>
        <topology evidence="4">Lipid-anchor</topology>
    </subcellularLocation>
    <subcellularLocation>
        <location evidence="4">Membrane</location>
        <location evidence="4">Caveola</location>
    </subcellularLocation>
</comment>
<evidence type="ECO:0000256" key="1">
    <source>
        <dbReference type="ARBA" id="ARBA00007161"/>
    </source>
</evidence>
<gene>
    <name evidence="6" type="ORF">F3Y22_tig00003435pilonHSYRG00110</name>
</gene>
<sequence>MGVSRETCTVLDLSPVNYTFQVQAMSAEKLLFVLPAIFSVGLRDDDNDSLIKYSRFMSPHHKESDHVKELVQGVIEGETRVIAAAMTMEEIFKGTKEFKHETQMEAANQAKIDVAEAKMK</sequence>
<dbReference type="InterPro" id="IPR027705">
    <property type="entry name" value="Flotillin_fam"/>
</dbReference>
<dbReference type="Proteomes" id="UP000436088">
    <property type="component" value="Unassembled WGS sequence"/>
</dbReference>
<evidence type="ECO:0000313" key="7">
    <source>
        <dbReference type="Proteomes" id="UP000436088"/>
    </source>
</evidence>
<organism evidence="6 7">
    <name type="scientific">Hibiscus syriacus</name>
    <name type="common">Rose of Sharon</name>
    <dbReference type="NCBI Taxonomy" id="106335"/>
    <lineage>
        <taxon>Eukaryota</taxon>
        <taxon>Viridiplantae</taxon>
        <taxon>Streptophyta</taxon>
        <taxon>Embryophyta</taxon>
        <taxon>Tracheophyta</taxon>
        <taxon>Spermatophyta</taxon>
        <taxon>Magnoliopsida</taxon>
        <taxon>eudicotyledons</taxon>
        <taxon>Gunneridae</taxon>
        <taxon>Pentapetalae</taxon>
        <taxon>rosids</taxon>
        <taxon>malvids</taxon>
        <taxon>Malvales</taxon>
        <taxon>Malvaceae</taxon>
        <taxon>Malvoideae</taxon>
        <taxon>Hibiscus</taxon>
    </lineage>
</organism>
<dbReference type="EMBL" id="VEPZ02000220">
    <property type="protein sequence ID" value="KAE8729680.1"/>
    <property type="molecule type" value="Genomic_DNA"/>
</dbReference>
<name>A0A6A3CJZ0_HIBSY</name>
<evidence type="ECO:0000259" key="5">
    <source>
        <dbReference type="Pfam" id="PF01145"/>
    </source>
</evidence>
<protein>
    <recommendedName>
        <fullName evidence="4">Flotillin-like</fullName>
    </recommendedName>
</protein>
<comment type="caution">
    <text evidence="6">The sequence shown here is derived from an EMBL/GenBank/DDBJ whole genome shotgun (WGS) entry which is preliminary data.</text>
</comment>
<dbReference type="Pfam" id="PF01145">
    <property type="entry name" value="Band_7"/>
    <property type="match status" value="1"/>
</dbReference>
<evidence type="ECO:0000256" key="4">
    <source>
        <dbReference type="RuleBase" id="RU366054"/>
    </source>
</evidence>
<reference evidence="6" key="1">
    <citation type="submission" date="2019-09" db="EMBL/GenBank/DDBJ databases">
        <title>Draft genome information of white flower Hibiscus syriacus.</title>
        <authorList>
            <person name="Kim Y.-M."/>
        </authorList>
    </citation>
    <scope>NUCLEOTIDE SEQUENCE [LARGE SCALE GENOMIC DNA]</scope>
    <source>
        <strain evidence="6">YM2019G1</strain>
    </source>
</reference>
<keyword evidence="2 4" id="KW-1003">Cell membrane</keyword>
<comment type="similarity">
    <text evidence="1 4">Belongs to the band 7/mec-2 family. Flotillin subfamily.</text>
</comment>
<proteinExistence type="inferred from homology"/>
<dbReference type="InterPro" id="IPR036013">
    <property type="entry name" value="Band_7/SPFH_dom_sf"/>
</dbReference>
<dbReference type="PANTHER" id="PTHR13806:SF31">
    <property type="entry name" value="FLOTILLIN-LIKE PROTEIN 1-RELATED"/>
    <property type="match status" value="1"/>
</dbReference>
<evidence type="ECO:0000256" key="2">
    <source>
        <dbReference type="ARBA" id="ARBA00022475"/>
    </source>
</evidence>
<dbReference type="PANTHER" id="PTHR13806">
    <property type="entry name" value="FLOTILLIN-RELATED"/>
    <property type="match status" value="1"/>
</dbReference>
<dbReference type="GO" id="GO:0005901">
    <property type="term" value="C:caveola"/>
    <property type="evidence" value="ECO:0007669"/>
    <property type="project" value="UniProtKB-SubCell"/>
</dbReference>